<protein>
    <submittedName>
        <fullName evidence="1">Uncharacterized protein</fullName>
    </submittedName>
</protein>
<accession>A0AAD5WT10</accession>
<keyword evidence="2" id="KW-1185">Reference proteome</keyword>
<evidence type="ECO:0000313" key="1">
    <source>
        <dbReference type="EMBL" id="KAJ2901576.1"/>
    </source>
</evidence>
<sequence length="467" mass="53698">MSRKMEVTHRKHAYDPLEFALILPEASRFLHPEEKPPIYLAGPKTAKVRRVHFHNYLVELAFRHNLINRHELEIWERMAAFDNYDDWVATLASVITKLTDVSRPGGAIIRAEDVNKSREFIILHAKLEENLIFDRCLEKSMVGQLQIQEVKEKTRLAQETEPPTLVCPSFLDTDRGRLAAGLETRLIRSGSLPDGIEGYLVCLYNIQRKLPPNMVPKSVDNMRDNQVEEFEAMIREIMNTTPFQDYWSTVERDELRSVFLPDYEGLLNSRFIFPKTGPDSLPEDPPVISSSRGTAHHAQEAARHLHRAFYHISHLIKYSDSERAEKYGLDPAQEREVQTALIAKCLMELRRLDLLDKAIMQANYTSQNDPKEVDSTKFCVVGAFKYLDQMLQLKARLRASIEISGRNWTNFREDAQCRSTFERCMGKQKDAIRMLSNAFVTANALTAAERAAEEKLEKTCRRHIGGP</sequence>
<reference evidence="1" key="1">
    <citation type="submission" date="2022-07" db="EMBL/GenBank/DDBJ databases">
        <title>Draft genome sequence of Zalerion maritima ATCC 34329, a (micro)plastics degrading marine fungus.</title>
        <authorList>
            <person name="Paco A."/>
            <person name="Goncalves M.F.M."/>
            <person name="Rocha-Santos T.A.P."/>
            <person name="Alves A."/>
        </authorList>
    </citation>
    <scope>NUCLEOTIDE SEQUENCE</scope>
    <source>
        <strain evidence="1">ATCC 34329</strain>
    </source>
</reference>
<proteinExistence type="predicted"/>
<dbReference type="EMBL" id="JAKWBI020000146">
    <property type="protein sequence ID" value="KAJ2901576.1"/>
    <property type="molecule type" value="Genomic_DNA"/>
</dbReference>
<gene>
    <name evidence="1" type="ORF">MKZ38_001655</name>
</gene>
<comment type="caution">
    <text evidence="1">The sequence shown here is derived from an EMBL/GenBank/DDBJ whole genome shotgun (WGS) entry which is preliminary data.</text>
</comment>
<name>A0AAD5WT10_9PEZI</name>
<organism evidence="1 2">
    <name type="scientific">Zalerion maritima</name>
    <dbReference type="NCBI Taxonomy" id="339359"/>
    <lineage>
        <taxon>Eukaryota</taxon>
        <taxon>Fungi</taxon>
        <taxon>Dikarya</taxon>
        <taxon>Ascomycota</taxon>
        <taxon>Pezizomycotina</taxon>
        <taxon>Sordariomycetes</taxon>
        <taxon>Lulworthiomycetidae</taxon>
        <taxon>Lulworthiales</taxon>
        <taxon>Lulworthiaceae</taxon>
        <taxon>Zalerion</taxon>
    </lineage>
</organism>
<dbReference type="Proteomes" id="UP001201980">
    <property type="component" value="Unassembled WGS sequence"/>
</dbReference>
<evidence type="ECO:0000313" key="2">
    <source>
        <dbReference type="Proteomes" id="UP001201980"/>
    </source>
</evidence>
<dbReference type="AlphaFoldDB" id="A0AAD5WT10"/>